<dbReference type="GO" id="GO:0019645">
    <property type="term" value="P:anaerobic electron transport chain"/>
    <property type="evidence" value="ECO:0007669"/>
    <property type="project" value="TreeGrafter"/>
</dbReference>
<evidence type="ECO:0000256" key="3">
    <source>
        <dbReference type="ARBA" id="ARBA00009288"/>
    </source>
</evidence>
<dbReference type="PIRSF" id="PIRSF000243">
    <property type="entry name" value="Cyt_c552"/>
    <property type="match status" value="1"/>
</dbReference>
<comment type="function">
    <text evidence="14">Catalyzes the reduction of nitrite to ammonia, consuming six electrons in the process.</text>
</comment>
<dbReference type="KEGG" id="spsw:Sps_05255"/>
<evidence type="ECO:0000313" key="16">
    <source>
        <dbReference type="Proteomes" id="UP000189545"/>
    </source>
</evidence>
<keyword evidence="7 14" id="KW-0732">Signal</keyword>
<dbReference type="NCBIfam" id="NF008339">
    <property type="entry name" value="PRK11125.1"/>
    <property type="match status" value="1"/>
</dbReference>
<feature type="binding site" evidence="14">
    <location>
        <position position="205"/>
    </location>
    <ligand>
        <name>substrate</name>
    </ligand>
</feature>
<keyword evidence="4 14" id="KW-0813">Transport</keyword>
<evidence type="ECO:0000256" key="7">
    <source>
        <dbReference type="ARBA" id="ARBA00022729"/>
    </source>
</evidence>
<dbReference type="SUPFAM" id="SSF48695">
    <property type="entry name" value="Multiheme cytochromes"/>
    <property type="match status" value="1"/>
</dbReference>
<dbReference type="FunFam" id="1.20.140.10:FF:000014">
    <property type="entry name" value="Cytochrome c-552"/>
    <property type="match status" value="1"/>
</dbReference>
<sequence precursor="true">MKPMTLRLTPVSFLISLALVPSSFAYAQDEGQGLDPRSEQYTKKFPKQYKSWKKTTDYSDKVDEVAENPNLVILWAGYAFSRDYTRARGHQYAVTDLRETLRTGSPDEKQPDMMPMACWSCKGPDVPRMIAEQGEDGFFSGKWSKGGSEIVNTIGCQDCHEPGSSKLRMARPFAERAMESIGLKWDDASRKDKQAMVCGQCHVEYYFEGKNKKAKFPWDNGVKADQAEAYFDSINFTDWTHQLSKTPMLKAQHPDYETWSQGIHGQNNVTCIDCHMPKIVNEQGRKYTDHRVGNPFDRFEQTCASCHEQTKEQLQDIVAQRTAKINELKVNAETQLVHAHYETAAVLAAGATDAEVHDIQQDIRHAQWRWDHATASHGIAMHNPDEALRVLGTAIDRAANARIKLARLLSSKGVKQPVAIPEISTKAKAQAAIGLDMDKLNTEKAQFIEKVIPQWDEEAKLREAKYDNN</sequence>
<proteinExistence type="inferred from homology"/>
<evidence type="ECO:0000256" key="9">
    <source>
        <dbReference type="ARBA" id="ARBA00022837"/>
    </source>
</evidence>
<feature type="binding site" evidence="14">
    <location>
        <position position="205"/>
    </location>
    <ligand>
        <name>Ca(2+)</name>
        <dbReference type="ChEBI" id="CHEBI:29108"/>
    </ligand>
</feature>
<dbReference type="GO" id="GO:0005506">
    <property type="term" value="F:iron ion binding"/>
    <property type="evidence" value="ECO:0007669"/>
    <property type="project" value="UniProtKB-UniRule"/>
</dbReference>
<comment type="cofactor">
    <cofactor evidence="14">
        <name>heme c</name>
        <dbReference type="ChEBI" id="CHEBI:61717"/>
    </cofactor>
    <text evidence="14">Binds 5 heme c groups covalently per monomer.</text>
</comment>
<dbReference type="CDD" id="cd00548">
    <property type="entry name" value="NrfA-like"/>
    <property type="match status" value="1"/>
</dbReference>
<feature type="binding site" description="covalent" evidence="14">
    <location>
        <position position="121"/>
    </location>
    <ligand>
        <name>heme c</name>
        <dbReference type="ChEBI" id="CHEBI:61717"/>
        <label>1</label>
    </ligand>
</feature>
<dbReference type="GO" id="GO:0005509">
    <property type="term" value="F:calcium ion binding"/>
    <property type="evidence" value="ECO:0007669"/>
    <property type="project" value="UniProtKB-UniRule"/>
</dbReference>
<evidence type="ECO:0000256" key="5">
    <source>
        <dbReference type="ARBA" id="ARBA00022617"/>
    </source>
</evidence>
<feature type="binding site" description="axial binding residue" evidence="14">
    <location>
        <position position="202"/>
    </location>
    <ligand>
        <name>heme c</name>
        <dbReference type="ChEBI" id="CHEBI:61717"/>
        <label>3</label>
    </ligand>
    <ligandPart>
        <name>Fe</name>
        <dbReference type="ChEBI" id="CHEBI:18248"/>
    </ligandPart>
</feature>
<comment type="cofactor">
    <cofactor evidence="14">
        <name>Ca(2+)</name>
        <dbReference type="ChEBI" id="CHEBI:29108"/>
    </cofactor>
    <text evidence="14">Binds 1 Ca(2+) ion per monomer.</text>
</comment>
<dbReference type="AlphaFoldDB" id="A0A1S6HY13"/>
<dbReference type="InterPro" id="IPR017570">
    <property type="entry name" value="Cyt_c_NO2Rdtase_formate-dep"/>
</dbReference>
<feature type="binding site" description="covalent" evidence="14">
    <location>
        <position position="274"/>
    </location>
    <ligand>
        <name>heme c</name>
        <dbReference type="ChEBI" id="CHEBI:61717"/>
        <label>4</label>
    </ligand>
</feature>
<dbReference type="EMBL" id="CP014782">
    <property type="protein sequence ID" value="AQS40324.1"/>
    <property type="molecule type" value="Genomic_DNA"/>
</dbReference>
<dbReference type="HAMAP" id="MF_01182">
    <property type="entry name" value="Cytochrom_C552"/>
    <property type="match status" value="1"/>
</dbReference>
<keyword evidence="10 14" id="KW-0249">Electron transport</keyword>
<feature type="binding site" evidence="14">
    <location>
        <position position="250"/>
    </location>
    <ligand>
        <name>Ca(2+)</name>
        <dbReference type="ChEBI" id="CHEBI:29108"/>
    </ligand>
</feature>
<keyword evidence="12 14" id="KW-0408">Iron</keyword>
<comment type="catalytic activity">
    <reaction evidence="13 14">
        <text>6 Fe(III)-[cytochrome c] + NH4(+) + 2 H2O = 6 Fe(II)-[cytochrome c] + nitrite + 8 H(+)</text>
        <dbReference type="Rhea" id="RHEA:13089"/>
        <dbReference type="Rhea" id="RHEA-COMP:10350"/>
        <dbReference type="Rhea" id="RHEA-COMP:14399"/>
        <dbReference type="ChEBI" id="CHEBI:15377"/>
        <dbReference type="ChEBI" id="CHEBI:15378"/>
        <dbReference type="ChEBI" id="CHEBI:16301"/>
        <dbReference type="ChEBI" id="CHEBI:28938"/>
        <dbReference type="ChEBI" id="CHEBI:29033"/>
        <dbReference type="ChEBI" id="CHEBI:29034"/>
        <dbReference type="EC" id="1.7.2.2"/>
    </reaction>
</comment>
<keyword evidence="6 14" id="KW-0479">Metal-binding</keyword>
<evidence type="ECO:0000256" key="1">
    <source>
        <dbReference type="ARBA" id="ARBA00004418"/>
    </source>
</evidence>
<feature type="binding site" description="covalent" evidence="14">
    <location>
        <position position="303"/>
    </location>
    <ligand>
        <name>heme c</name>
        <dbReference type="ChEBI" id="CHEBI:61717"/>
        <label>5</label>
    </ligand>
</feature>
<feature type="binding site" description="covalent" evidence="14">
    <location>
        <position position="118"/>
    </location>
    <ligand>
        <name>heme c</name>
        <dbReference type="ChEBI" id="CHEBI:61717"/>
        <label>1</label>
    </ligand>
</feature>
<keyword evidence="9 14" id="KW-0106">Calcium</keyword>
<feature type="binding site" description="axial binding residue" evidence="14">
    <location>
        <position position="275"/>
    </location>
    <ligand>
        <name>heme c</name>
        <dbReference type="ChEBI" id="CHEBI:61717"/>
        <label>4</label>
    </ligand>
    <ligandPart>
        <name>Fe</name>
        <dbReference type="ChEBI" id="CHEBI:18248"/>
    </ligandPart>
</feature>
<comment type="subcellular location">
    <subcellularLocation>
        <location evidence="1 14">Periplasm</location>
    </subcellularLocation>
</comment>
<comment type="similarity">
    <text evidence="3 14">Belongs to the cytochrome c-552 family.</text>
</comment>
<dbReference type="GO" id="GO:0020037">
    <property type="term" value="F:heme binding"/>
    <property type="evidence" value="ECO:0007669"/>
    <property type="project" value="InterPro"/>
</dbReference>
<organism evidence="15 16">
    <name type="scientific">Shewanella psychrophila</name>
    <dbReference type="NCBI Taxonomy" id="225848"/>
    <lineage>
        <taxon>Bacteria</taxon>
        <taxon>Pseudomonadati</taxon>
        <taxon>Pseudomonadota</taxon>
        <taxon>Gammaproteobacteria</taxon>
        <taxon>Alteromonadales</taxon>
        <taxon>Shewanellaceae</taxon>
        <taxon>Shewanella</taxon>
    </lineage>
</organism>
<feature type="binding site" description="axial binding residue" evidence="14">
    <location>
        <position position="122"/>
    </location>
    <ligand>
        <name>heme c</name>
        <dbReference type="ChEBI" id="CHEBI:61717"/>
        <label>1</label>
    </ligand>
    <ligandPart>
        <name>Fe</name>
        <dbReference type="ChEBI" id="CHEBI:18248"/>
    </ligandPart>
</feature>
<dbReference type="GO" id="GO:0030288">
    <property type="term" value="C:outer membrane-bounded periplasmic space"/>
    <property type="evidence" value="ECO:0007669"/>
    <property type="project" value="TreeGrafter"/>
</dbReference>
<dbReference type="Pfam" id="PF02335">
    <property type="entry name" value="Cytochrom_C552"/>
    <property type="match status" value="1"/>
</dbReference>
<keyword evidence="11 14" id="KW-0560">Oxidoreductase</keyword>
<evidence type="ECO:0000256" key="10">
    <source>
        <dbReference type="ARBA" id="ARBA00022982"/>
    </source>
</evidence>
<dbReference type="Gene3D" id="1.10.1130.10">
    <property type="entry name" value="Flavocytochrome C3, Chain A"/>
    <property type="match status" value="1"/>
</dbReference>
<protein>
    <recommendedName>
        <fullName evidence="14">Cytochrome c-552</fullName>
        <ecNumber evidence="14">1.7.2.2</ecNumber>
    </recommendedName>
    <alternativeName>
        <fullName evidence="14">Ammonia-forming cytochrome c nitrite reductase</fullName>
        <shortName evidence="14">Cytochrome c nitrite reductase</shortName>
    </alternativeName>
</protein>
<feature type="binding site" description="covalent" evidence="14">
    <location>
        <position position="156"/>
    </location>
    <ligand>
        <name>heme c</name>
        <dbReference type="ChEBI" id="CHEBI:61717"/>
        <label>2</label>
    </ligand>
</feature>
<comment type="pathway">
    <text evidence="2 14">Nitrogen metabolism; nitrate reduction (assimilation).</text>
</comment>
<feature type="binding site" description="axial binding residue" evidence="14">
    <location>
        <position position="160"/>
    </location>
    <ligand>
        <name>heme c</name>
        <dbReference type="ChEBI" id="CHEBI:61717"/>
        <label>2</label>
    </ligand>
    <ligandPart>
        <name>Fe</name>
        <dbReference type="ChEBI" id="CHEBI:18248"/>
    </ligandPart>
</feature>
<feature type="binding site" description="covalent" evidence="14">
    <location>
        <position position="159"/>
    </location>
    <ligand>
        <name>heme c</name>
        <dbReference type="ChEBI" id="CHEBI:61717"/>
        <label>2</label>
    </ligand>
</feature>
<keyword evidence="5 14" id="KW-0349">Heme</keyword>
<feature type="binding site" description="covalent" evidence="14">
    <location>
        <position position="271"/>
    </location>
    <ligand>
        <name>heme c</name>
        <dbReference type="ChEBI" id="CHEBI:61717"/>
        <label>4</label>
    </ligand>
</feature>
<evidence type="ECO:0000256" key="11">
    <source>
        <dbReference type="ARBA" id="ARBA00023002"/>
    </source>
</evidence>
<feature type="binding site" evidence="14">
    <location>
        <position position="204"/>
    </location>
    <ligand>
        <name>Ca(2+)</name>
        <dbReference type="ChEBI" id="CHEBI:29108"/>
    </ligand>
</feature>
<feature type="binding site" description="axial binding residue" evidence="14">
    <location>
        <position position="307"/>
    </location>
    <ligand>
        <name>heme c</name>
        <dbReference type="ChEBI" id="CHEBI:61717"/>
        <label>5</label>
    </ligand>
    <ligandPart>
        <name>Fe</name>
        <dbReference type="ChEBI" id="CHEBI:18248"/>
    </ligandPart>
</feature>
<feature type="chain" id="PRO_5013408009" description="Cytochrome c-552" evidence="14">
    <location>
        <begin position="28"/>
        <end position="469"/>
    </location>
</feature>
<feature type="binding site" description="covalent" evidence="14">
    <location>
        <position position="201"/>
    </location>
    <ligand>
        <name>heme c</name>
        <dbReference type="ChEBI" id="CHEBI:61717"/>
        <label>3</label>
    </ligand>
</feature>
<evidence type="ECO:0000256" key="2">
    <source>
        <dbReference type="ARBA" id="ARBA00005096"/>
    </source>
</evidence>
<dbReference type="UniPathway" id="UPA00653"/>
<feature type="binding site" description="axial binding residue" evidence="14">
    <location>
        <position position="264"/>
    </location>
    <ligand>
        <name>heme c</name>
        <dbReference type="ChEBI" id="CHEBI:61717"/>
        <label>5</label>
    </ligand>
    <ligandPart>
        <name>Fe</name>
        <dbReference type="ChEBI" id="CHEBI:18248"/>
    </ligandPart>
</feature>
<dbReference type="InterPro" id="IPR003321">
    <property type="entry name" value="Cyt_c552"/>
</dbReference>
<evidence type="ECO:0000256" key="14">
    <source>
        <dbReference type="HAMAP-Rule" id="MF_01182"/>
    </source>
</evidence>
<dbReference type="EC" id="1.7.2.2" evidence="14"/>
<dbReference type="Proteomes" id="UP000189545">
    <property type="component" value="Chromosome"/>
</dbReference>
<evidence type="ECO:0000256" key="8">
    <source>
        <dbReference type="ARBA" id="ARBA00022764"/>
    </source>
</evidence>
<evidence type="ECO:0000256" key="13">
    <source>
        <dbReference type="ARBA" id="ARBA00049131"/>
    </source>
</evidence>
<evidence type="ECO:0000256" key="6">
    <source>
        <dbReference type="ARBA" id="ARBA00022723"/>
    </source>
</evidence>
<feature type="binding site" description="axial binding residue" evidence="14">
    <location>
        <position position="90"/>
    </location>
    <ligand>
        <name>heme c</name>
        <dbReference type="ChEBI" id="CHEBI:61717"/>
        <label>3</label>
    </ligand>
    <ligandPart>
        <name>Fe</name>
        <dbReference type="ChEBI" id="CHEBI:18248"/>
    </ligandPart>
</feature>
<dbReference type="PANTHER" id="PTHR30633:SF0">
    <property type="entry name" value="CYTOCHROME C-552"/>
    <property type="match status" value="1"/>
</dbReference>
<feature type="binding site" description="covalent" evidence="14">
    <location>
        <position position="198"/>
    </location>
    <ligand>
        <name>heme c</name>
        <dbReference type="ChEBI" id="CHEBI:61717"/>
        <label>3</label>
    </ligand>
</feature>
<dbReference type="Gene3D" id="1.20.140.10">
    <property type="entry name" value="Butyryl-CoA Dehydrogenase, subunit A, domain 3"/>
    <property type="match status" value="1"/>
</dbReference>
<dbReference type="GO" id="GO:0042128">
    <property type="term" value="P:nitrate assimilation"/>
    <property type="evidence" value="ECO:0007669"/>
    <property type="project" value="UniProtKB-UniRule"/>
</dbReference>
<feature type="signal peptide" evidence="14">
    <location>
        <begin position="1"/>
        <end position="27"/>
    </location>
</feature>
<feature type="binding site" evidence="14">
    <location>
        <position position="253"/>
    </location>
    <ligand>
        <name>substrate</name>
    </ligand>
</feature>
<dbReference type="STRING" id="225848.Sps_05255"/>
<reference evidence="15 16" key="1">
    <citation type="submission" date="2016-03" db="EMBL/GenBank/DDBJ databases">
        <title>Complete genome sequence of Shewanella psychrophila WP2, a deep sea bacterium isolated from west Pacific sediment.</title>
        <authorList>
            <person name="Xu G."/>
            <person name="Jian H."/>
        </authorList>
    </citation>
    <scope>NUCLEOTIDE SEQUENCE [LARGE SCALE GENOMIC DNA]</scope>
    <source>
        <strain evidence="15 16">WP2</strain>
    </source>
</reference>
<keyword evidence="16" id="KW-1185">Reference proteome</keyword>
<feature type="binding site" evidence="14">
    <location>
        <position position="252"/>
    </location>
    <ligand>
        <name>Ca(2+)</name>
        <dbReference type="ChEBI" id="CHEBI:29108"/>
    </ligand>
</feature>
<dbReference type="InterPro" id="IPR036280">
    <property type="entry name" value="Multihaem_cyt_sf"/>
</dbReference>
<gene>
    <name evidence="14" type="primary">nrfA</name>
    <name evidence="15" type="ORF">Sps_05255</name>
</gene>
<evidence type="ECO:0000256" key="12">
    <source>
        <dbReference type="ARBA" id="ARBA00023004"/>
    </source>
</evidence>
<evidence type="ECO:0000313" key="15">
    <source>
        <dbReference type="EMBL" id="AQS40324.1"/>
    </source>
</evidence>
<feature type="binding site" description="axial binding residue" evidence="14">
    <location>
        <position position="382"/>
    </location>
    <ligand>
        <name>heme c</name>
        <dbReference type="ChEBI" id="CHEBI:61717"/>
        <label>4</label>
    </ligand>
    <ligandPart>
        <name>Fe</name>
        <dbReference type="ChEBI" id="CHEBI:18248"/>
    </ligandPart>
</feature>
<feature type="binding site" description="covalent" evidence="14">
    <location>
        <position position="306"/>
    </location>
    <ligand>
        <name>heme c</name>
        <dbReference type="ChEBI" id="CHEBI:61717"/>
        <label>5</label>
    </ligand>
</feature>
<keyword evidence="8 14" id="KW-0574">Periplasm</keyword>
<feature type="binding site" description="axial binding residue" evidence="14">
    <location>
        <position position="290"/>
    </location>
    <ligand>
        <name>heme c</name>
        <dbReference type="ChEBI" id="CHEBI:61717"/>
        <label>2</label>
    </ligand>
    <ligandPart>
        <name>Fe</name>
        <dbReference type="ChEBI" id="CHEBI:18248"/>
    </ligandPart>
</feature>
<name>A0A1S6HY13_9GAMM</name>
<dbReference type="GO" id="GO:0042279">
    <property type="term" value="F:nitrite reductase (cytochrome, ammonia-forming) activity"/>
    <property type="evidence" value="ECO:0007669"/>
    <property type="project" value="UniProtKB-UniRule"/>
</dbReference>
<dbReference type="PANTHER" id="PTHR30633">
    <property type="entry name" value="CYTOCHROME C-552 RESPIRATORY NITRITE REDUCTASE"/>
    <property type="match status" value="1"/>
</dbReference>
<accession>A0A1S6HY13</accession>
<evidence type="ECO:0000256" key="4">
    <source>
        <dbReference type="ARBA" id="ARBA00022448"/>
    </source>
</evidence>